<feature type="compositionally biased region" description="Polar residues" evidence="2">
    <location>
        <begin position="122"/>
        <end position="136"/>
    </location>
</feature>
<feature type="coiled-coil region" evidence="1">
    <location>
        <begin position="6"/>
        <end position="33"/>
    </location>
</feature>
<comment type="caution">
    <text evidence="3">The sequence shown here is derived from an EMBL/GenBank/DDBJ whole genome shotgun (WGS) entry which is preliminary data.</text>
</comment>
<dbReference type="EMBL" id="JACGWM010000002">
    <property type="protein sequence ID" value="KAL0391025.1"/>
    <property type="molecule type" value="Genomic_DNA"/>
</dbReference>
<feature type="region of interest" description="Disordered" evidence="2">
    <location>
        <begin position="102"/>
        <end position="162"/>
    </location>
</feature>
<feature type="compositionally biased region" description="Polar residues" evidence="2">
    <location>
        <begin position="150"/>
        <end position="162"/>
    </location>
</feature>
<proteinExistence type="predicted"/>
<evidence type="ECO:0000256" key="1">
    <source>
        <dbReference type="SAM" id="Coils"/>
    </source>
</evidence>
<evidence type="ECO:0000313" key="3">
    <source>
        <dbReference type="EMBL" id="KAL0391025.1"/>
    </source>
</evidence>
<keyword evidence="1" id="KW-0175">Coiled coil</keyword>
<feature type="region of interest" description="Disordered" evidence="2">
    <location>
        <begin position="493"/>
        <end position="554"/>
    </location>
</feature>
<feature type="compositionally biased region" description="Polar residues" evidence="2">
    <location>
        <begin position="102"/>
        <end position="113"/>
    </location>
</feature>
<evidence type="ECO:0000256" key="2">
    <source>
        <dbReference type="SAM" id="MobiDB-lite"/>
    </source>
</evidence>
<dbReference type="AlphaFoldDB" id="A0AAW2SEN4"/>
<accession>A0AAW2SEN4</accession>
<dbReference type="CDD" id="cd00303">
    <property type="entry name" value="retropepsin_like"/>
    <property type="match status" value="1"/>
</dbReference>
<dbReference type="InterPro" id="IPR021109">
    <property type="entry name" value="Peptidase_aspartic_dom_sf"/>
</dbReference>
<reference evidence="3" key="2">
    <citation type="journal article" date="2024" name="Plant">
        <title>Genomic evolution and insights into agronomic trait innovations of Sesamum species.</title>
        <authorList>
            <person name="Miao H."/>
            <person name="Wang L."/>
            <person name="Qu L."/>
            <person name="Liu H."/>
            <person name="Sun Y."/>
            <person name="Le M."/>
            <person name="Wang Q."/>
            <person name="Wei S."/>
            <person name="Zheng Y."/>
            <person name="Lin W."/>
            <person name="Duan Y."/>
            <person name="Cao H."/>
            <person name="Xiong S."/>
            <person name="Wang X."/>
            <person name="Wei L."/>
            <person name="Li C."/>
            <person name="Ma Q."/>
            <person name="Ju M."/>
            <person name="Zhao R."/>
            <person name="Li G."/>
            <person name="Mu C."/>
            <person name="Tian Q."/>
            <person name="Mei H."/>
            <person name="Zhang T."/>
            <person name="Gao T."/>
            <person name="Zhang H."/>
        </authorList>
    </citation>
    <scope>NUCLEOTIDE SEQUENCE</scope>
    <source>
        <strain evidence="3">KEN8</strain>
    </source>
</reference>
<dbReference type="PANTHER" id="PTHR33240:SF15">
    <property type="entry name" value="GAG-PRO-LIKE PROTEIN"/>
    <property type="match status" value="1"/>
</dbReference>
<protein>
    <submittedName>
        <fullName evidence="3">Uncharacterized protein</fullName>
    </submittedName>
</protein>
<gene>
    <name evidence="3" type="ORF">Scaly_0459600</name>
</gene>
<name>A0AAW2SEN4_9LAMI</name>
<dbReference type="PANTHER" id="PTHR33240">
    <property type="entry name" value="OS08G0508500 PROTEIN"/>
    <property type="match status" value="1"/>
</dbReference>
<organism evidence="3">
    <name type="scientific">Sesamum calycinum</name>
    <dbReference type="NCBI Taxonomy" id="2727403"/>
    <lineage>
        <taxon>Eukaryota</taxon>
        <taxon>Viridiplantae</taxon>
        <taxon>Streptophyta</taxon>
        <taxon>Embryophyta</taxon>
        <taxon>Tracheophyta</taxon>
        <taxon>Spermatophyta</taxon>
        <taxon>Magnoliopsida</taxon>
        <taxon>eudicotyledons</taxon>
        <taxon>Gunneridae</taxon>
        <taxon>Pentapetalae</taxon>
        <taxon>asterids</taxon>
        <taxon>lamiids</taxon>
        <taxon>Lamiales</taxon>
        <taxon>Pedaliaceae</taxon>
        <taxon>Sesamum</taxon>
    </lineage>
</organism>
<feature type="region of interest" description="Disordered" evidence="2">
    <location>
        <begin position="398"/>
        <end position="457"/>
    </location>
</feature>
<sequence length="821" mass="91595">MKASEANSIMLRLRHLRENLEELNKKFGRLAVNAQVAGQIQRVDLDTVQIAIRTTMVASTSLWNNLQEPIWKASSSEMTNELREHGPKHTFRVQDSRLVAADSSTACTRSSPDSGEKETNESQRVQTSEDSSQHSASRVKEQEISLRPMTGTSKANTNELSSSSSTWQVYQRMWEKLISHKGVNLSKTIIETFKKYNRVWMMEESKPEEVREWYEFGALASVHTMSPSFPKISKLLEWISEAVYDSWQNNPHLKRGDILELKFISAAPENAGKGTHPAFHFIKLQRPDMAAFNRIKAASEEAPLVSAISEDDISTRRAWGLCVCLTEMDKVKYPFKIFSNQVNGSFLLNSMIGKSTEFVESMFEKKRMLIWENRLLATEATRMKTCNMLHVGQWHNHVSSSRNSWGGRCPGTTTERGRSGATPRTVSPREQPPLNGQTVPPREQIPPPCAESSSHVVPPKETMIQLTQEALLALIHDASTRAAAQAMAQFAAQHPINPPPPSPRRSRELSSAPEEEEQRQEEVNSRVSRPEVAQTQEQYPPQSRPPTAPLPSRGVEDPYLALAIAPPRRNPFSTAILAEALPAGVKVSNLSEYDGTVTRRSTWISSMPKLIATTSPTAGVIAVISGGPAGGDSANARKALVRAARRNNWQTPNQIHNINSDKQGEIAFGEQDLDPMRNQNNDALVISATLSNFWVKKVLVDSGSSADIIFYDAYVQLGVDNAQLRKVNTPLTGFSGEMIEPLGEVTLPLSLGSYPKRSTKMVKFLVVKAPSAYNIILGRPSLNLFRAIASTFHMKLKFLPRMGWGKPWEMKEWRENVTRIP</sequence>
<reference evidence="3" key="1">
    <citation type="submission" date="2020-06" db="EMBL/GenBank/DDBJ databases">
        <authorList>
            <person name="Li T."/>
            <person name="Hu X."/>
            <person name="Zhang T."/>
            <person name="Song X."/>
            <person name="Zhang H."/>
            <person name="Dai N."/>
            <person name="Sheng W."/>
            <person name="Hou X."/>
            <person name="Wei L."/>
        </authorList>
    </citation>
    <scope>NUCLEOTIDE SEQUENCE</scope>
    <source>
        <strain evidence="3">KEN8</strain>
        <tissue evidence="3">Leaf</tissue>
    </source>
</reference>
<dbReference type="Gene3D" id="2.40.70.10">
    <property type="entry name" value="Acid Proteases"/>
    <property type="match status" value="1"/>
</dbReference>